<accession>A0AB35BXI4</accession>
<dbReference type="Proteomes" id="UP000680020">
    <property type="component" value="Unassembled WGS sequence"/>
</dbReference>
<name>A0AB35BXI4_9GAMM</name>
<dbReference type="AlphaFoldDB" id="A0AB35BXI4"/>
<reference evidence="1" key="1">
    <citation type="submission" date="2021-03" db="EMBL/GenBank/DDBJ databases">
        <title>Identification and antibiotic profiling of Wohlfahrtiimonas chitiniclastica, an underestimated human pathogen.</title>
        <authorList>
            <person name="Kopf A."/>
            <person name="Bunk B."/>
            <person name="Coldewey S."/>
            <person name="Gunzer F."/>
            <person name="Riedel T."/>
            <person name="Schroettner P."/>
        </authorList>
    </citation>
    <scope>NUCLEOTIDE SEQUENCE</scope>
    <source>
        <strain evidence="1">DSM 100917</strain>
    </source>
</reference>
<dbReference type="EMBL" id="JAGIBU010000004">
    <property type="protein sequence ID" value="MBS7824698.1"/>
    <property type="molecule type" value="Genomic_DNA"/>
</dbReference>
<dbReference type="RefSeq" id="WP_213400913.1">
    <property type="nucleotide sequence ID" value="NZ_JAGIBT010000005.1"/>
</dbReference>
<evidence type="ECO:0000313" key="1">
    <source>
        <dbReference type="EMBL" id="MBS7824698.1"/>
    </source>
</evidence>
<organism evidence="1 2">
    <name type="scientific">Wohlfahrtiimonas chitiniclastica</name>
    <dbReference type="NCBI Taxonomy" id="400946"/>
    <lineage>
        <taxon>Bacteria</taxon>
        <taxon>Pseudomonadati</taxon>
        <taxon>Pseudomonadota</taxon>
        <taxon>Gammaproteobacteria</taxon>
        <taxon>Cardiobacteriales</taxon>
        <taxon>Ignatzschineriaceae</taxon>
        <taxon>Wohlfahrtiimonas</taxon>
    </lineage>
</organism>
<comment type="caution">
    <text evidence="1">The sequence shown here is derived from an EMBL/GenBank/DDBJ whole genome shotgun (WGS) entry which is preliminary data.</text>
</comment>
<protein>
    <recommendedName>
        <fullName evidence="3">Globin family profile domain-containing protein</fullName>
    </recommendedName>
</protein>
<gene>
    <name evidence="1" type="ORF">J7561_05710</name>
</gene>
<proteinExistence type="predicted"/>
<sequence length="159" mass="18380">MINAEISKNVEKFVVFNEMSQFDMDKMHLISANLHEIIPRLSNDFYLDWQSHAGMYFPELSESMVKHLATAWLRNFFDCPNSAHEKYANTLWALGELQAHDRLAPVVMAAIIPFMQSAIEQFIQAKDHAIAYHVRLELATSLFKTLAMNENILYHCVAY</sequence>
<evidence type="ECO:0000313" key="2">
    <source>
        <dbReference type="Proteomes" id="UP000680020"/>
    </source>
</evidence>
<evidence type="ECO:0008006" key="3">
    <source>
        <dbReference type="Google" id="ProtNLM"/>
    </source>
</evidence>